<gene>
    <name evidence="14 15" type="primary">crcB</name>
    <name evidence="14" type="synonym">fluC</name>
    <name evidence="15" type="ORF">ABS361_04625</name>
</gene>
<evidence type="ECO:0000256" key="3">
    <source>
        <dbReference type="ARBA" id="ARBA00022475"/>
    </source>
</evidence>
<dbReference type="PANTHER" id="PTHR28259:SF18">
    <property type="entry name" value="FLUORIDE-SPECIFIC ION CHANNEL FLUC"/>
    <property type="match status" value="1"/>
</dbReference>
<evidence type="ECO:0000256" key="2">
    <source>
        <dbReference type="ARBA" id="ARBA00022448"/>
    </source>
</evidence>
<dbReference type="NCBIfam" id="TIGR00494">
    <property type="entry name" value="crcB"/>
    <property type="match status" value="1"/>
</dbReference>
<protein>
    <recommendedName>
        <fullName evidence="14">Fluoride-specific ion channel FluC</fullName>
    </recommendedName>
</protein>
<dbReference type="AlphaFoldDB" id="A0AAU7XFW8"/>
<reference evidence="15" key="1">
    <citation type="submission" date="2024-06" db="EMBL/GenBank/DDBJ databases">
        <title>Methylostella associata gen. nov., sp. nov., a novel Ancalomicrobiaceae-affiliated facultatively methylotrophic bacteria that feed on methanotrophs of the genus Methylococcus.</title>
        <authorList>
            <person name="Saltykova V."/>
            <person name="Danilova O.V."/>
            <person name="Oshkin I.Y."/>
            <person name="Belova S.E."/>
            <person name="Pimenov N.V."/>
            <person name="Dedysh S.N."/>
        </authorList>
    </citation>
    <scope>NUCLEOTIDE SEQUENCE</scope>
    <source>
        <strain evidence="15">S20</strain>
    </source>
</reference>
<evidence type="ECO:0000256" key="6">
    <source>
        <dbReference type="ARBA" id="ARBA00022723"/>
    </source>
</evidence>
<dbReference type="GO" id="GO:0046872">
    <property type="term" value="F:metal ion binding"/>
    <property type="evidence" value="ECO:0007669"/>
    <property type="project" value="UniProtKB-KW"/>
</dbReference>
<dbReference type="GO" id="GO:0005886">
    <property type="term" value="C:plasma membrane"/>
    <property type="evidence" value="ECO:0007669"/>
    <property type="project" value="UniProtKB-SubCell"/>
</dbReference>
<comment type="catalytic activity">
    <reaction evidence="13">
        <text>fluoride(in) = fluoride(out)</text>
        <dbReference type="Rhea" id="RHEA:76159"/>
        <dbReference type="ChEBI" id="CHEBI:17051"/>
    </reaction>
    <physiologicalReaction direction="left-to-right" evidence="13">
        <dbReference type="Rhea" id="RHEA:76160"/>
    </physiologicalReaction>
</comment>
<keyword evidence="9 14" id="KW-0406">Ion transport</keyword>
<keyword evidence="7 14" id="KW-1133">Transmembrane helix</keyword>
<keyword evidence="3 14" id="KW-1003">Cell membrane</keyword>
<feature type="transmembrane region" description="Helical" evidence="14">
    <location>
        <begin position="71"/>
        <end position="89"/>
    </location>
</feature>
<keyword evidence="11 14" id="KW-0407">Ion channel</keyword>
<comment type="similarity">
    <text evidence="12 14">Belongs to the fluoride channel Fluc/FEX (TC 1.A.43) family.</text>
</comment>
<keyword evidence="8 14" id="KW-0915">Sodium</keyword>
<feature type="binding site" evidence="14">
    <location>
        <position position="79"/>
    </location>
    <ligand>
        <name>Na(+)</name>
        <dbReference type="ChEBI" id="CHEBI:29101"/>
        <note>structural</note>
    </ligand>
</feature>
<keyword evidence="6 14" id="KW-0479">Metal-binding</keyword>
<evidence type="ECO:0000256" key="5">
    <source>
        <dbReference type="ARBA" id="ARBA00022692"/>
    </source>
</evidence>
<evidence type="ECO:0000256" key="14">
    <source>
        <dbReference type="HAMAP-Rule" id="MF_00454"/>
    </source>
</evidence>
<comment type="subcellular location">
    <subcellularLocation>
        <location evidence="1 14">Cell membrane</location>
        <topology evidence="1 14">Multi-pass membrane protein</topology>
    </subcellularLocation>
</comment>
<evidence type="ECO:0000256" key="1">
    <source>
        <dbReference type="ARBA" id="ARBA00004651"/>
    </source>
</evidence>
<keyword evidence="5 14" id="KW-0812">Transmembrane</keyword>
<feature type="transmembrane region" description="Helical" evidence="14">
    <location>
        <begin position="35"/>
        <end position="59"/>
    </location>
</feature>
<evidence type="ECO:0000256" key="12">
    <source>
        <dbReference type="ARBA" id="ARBA00035120"/>
    </source>
</evidence>
<proteinExistence type="inferred from homology"/>
<evidence type="ECO:0000256" key="4">
    <source>
        <dbReference type="ARBA" id="ARBA00022519"/>
    </source>
</evidence>
<dbReference type="HAMAP" id="MF_00454">
    <property type="entry name" value="FluC"/>
    <property type="match status" value="1"/>
</dbReference>
<dbReference type="InterPro" id="IPR003691">
    <property type="entry name" value="FluC"/>
</dbReference>
<feature type="transmembrane region" description="Helical" evidence="14">
    <location>
        <begin position="101"/>
        <end position="123"/>
    </location>
</feature>
<keyword evidence="10 14" id="KW-0472">Membrane</keyword>
<comment type="function">
    <text evidence="14">Fluoride-specific ion channel. Important for reducing fluoride concentration in the cell, thus reducing its toxicity.</text>
</comment>
<feature type="binding site" evidence="14">
    <location>
        <position position="82"/>
    </location>
    <ligand>
        <name>Na(+)</name>
        <dbReference type="ChEBI" id="CHEBI:29101"/>
        <note>structural</note>
    </ligand>
</feature>
<keyword evidence="2 14" id="KW-0813">Transport</keyword>
<feature type="transmembrane region" description="Helical" evidence="14">
    <location>
        <begin position="6"/>
        <end position="23"/>
    </location>
</feature>
<organism evidence="15">
    <name type="scientific">Methyloraptor flagellatus</name>
    <dbReference type="NCBI Taxonomy" id="3162530"/>
    <lineage>
        <taxon>Bacteria</taxon>
        <taxon>Pseudomonadati</taxon>
        <taxon>Pseudomonadota</taxon>
        <taxon>Alphaproteobacteria</taxon>
        <taxon>Hyphomicrobiales</taxon>
        <taxon>Ancalomicrobiaceae</taxon>
        <taxon>Methyloraptor</taxon>
    </lineage>
</organism>
<dbReference type="EMBL" id="CP158568">
    <property type="protein sequence ID" value="XBY45572.1"/>
    <property type="molecule type" value="Genomic_DNA"/>
</dbReference>
<accession>A0AAU7XFW8</accession>
<sequence>MTPLNFLLVFVGGGIGSVLRYLVSITALRLYGPHFPLGTLAVNVIGCATMGAIAAFAIWRGPGGTSETIRIFFMTGILGGFTTFSAFALDTMVLWERGDVVLAGAYVLISVGVSLAVIAATMAGTRMLLVG</sequence>
<evidence type="ECO:0000256" key="9">
    <source>
        <dbReference type="ARBA" id="ARBA00023065"/>
    </source>
</evidence>
<comment type="activity regulation">
    <text evidence="14">Na(+) is not transported, but it plays an essential structural role and its presence is essential for fluoride channel function.</text>
</comment>
<dbReference type="GO" id="GO:0062054">
    <property type="term" value="F:fluoride channel activity"/>
    <property type="evidence" value="ECO:0007669"/>
    <property type="project" value="UniProtKB-UniRule"/>
</dbReference>
<evidence type="ECO:0000313" key="15">
    <source>
        <dbReference type="EMBL" id="XBY45572.1"/>
    </source>
</evidence>
<evidence type="ECO:0000256" key="7">
    <source>
        <dbReference type="ARBA" id="ARBA00022989"/>
    </source>
</evidence>
<evidence type="ECO:0000256" key="13">
    <source>
        <dbReference type="ARBA" id="ARBA00035585"/>
    </source>
</evidence>
<keyword evidence="4" id="KW-0997">Cell inner membrane</keyword>
<evidence type="ECO:0000256" key="10">
    <source>
        <dbReference type="ARBA" id="ARBA00023136"/>
    </source>
</evidence>
<dbReference type="KEGG" id="mflg:ABS361_04625"/>
<evidence type="ECO:0000256" key="11">
    <source>
        <dbReference type="ARBA" id="ARBA00023303"/>
    </source>
</evidence>
<dbReference type="PANTHER" id="PTHR28259">
    <property type="entry name" value="FLUORIDE EXPORT PROTEIN 1-RELATED"/>
    <property type="match status" value="1"/>
</dbReference>
<dbReference type="Pfam" id="PF02537">
    <property type="entry name" value="CRCB"/>
    <property type="match status" value="1"/>
</dbReference>
<evidence type="ECO:0000256" key="8">
    <source>
        <dbReference type="ARBA" id="ARBA00023053"/>
    </source>
</evidence>
<name>A0AAU7XFW8_9HYPH</name>
<dbReference type="GO" id="GO:0140114">
    <property type="term" value="P:cellular detoxification of fluoride"/>
    <property type="evidence" value="ECO:0007669"/>
    <property type="project" value="UniProtKB-UniRule"/>
</dbReference>
<dbReference type="RefSeq" id="WP_407050665.1">
    <property type="nucleotide sequence ID" value="NZ_CP158568.1"/>
</dbReference>